<proteinExistence type="predicted"/>
<reference evidence="1" key="2">
    <citation type="submission" date="2021-04" db="EMBL/GenBank/DDBJ databases">
        <title>Draft genome assembly of strain Phenylobacterium sp. 20VBR1 using MiniION and Illumina platforms.</title>
        <authorList>
            <person name="Thomas F.A."/>
            <person name="Krishnan K.P."/>
            <person name="Sinha R.K."/>
        </authorList>
    </citation>
    <scope>NUCLEOTIDE SEQUENCE</scope>
    <source>
        <strain evidence="1">20VBR1</strain>
    </source>
</reference>
<keyword evidence="1" id="KW-0238">DNA-binding</keyword>
<dbReference type="SUPFAM" id="SSF142906">
    <property type="entry name" value="YjbR-like"/>
    <property type="match status" value="1"/>
</dbReference>
<dbReference type="Proteomes" id="UP000622580">
    <property type="component" value="Unassembled WGS sequence"/>
</dbReference>
<dbReference type="AlphaFoldDB" id="A0A941HWJ9"/>
<accession>A0A941HWJ9</accession>
<dbReference type="InterPro" id="IPR038056">
    <property type="entry name" value="YjbR-like_sf"/>
</dbReference>
<protein>
    <submittedName>
        <fullName evidence="1">MmcQ/YjbR family DNA-binding protein</fullName>
    </submittedName>
</protein>
<dbReference type="EMBL" id="CP068570">
    <property type="protein sequence ID" value="QQZ48846.1"/>
    <property type="molecule type" value="Genomic_DNA"/>
</dbReference>
<evidence type="ECO:0000313" key="2">
    <source>
        <dbReference type="EMBL" id="QQZ48846.1"/>
    </source>
</evidence>
<name>A0A941HWJ9_9CAUL</name>
<dbReference type="EMBL" id="JAGSGD010000001">
    <property type="protein sequence ID" value="MBR7619908.1"/>
    <property type="molecule type" value="Genomic_DNA"/>
</dbReference>
<evidence type="ECO:0000313" key="1">
    <source>
        <dbReference type="EMBL" id="MBR7619908.1"/>
    </source>
</evidence>
<dbReference type="GO" id="GO:0003677">
    <property type="term" value="F:DNA binding"/>
    <property type="evidence" value="ECO:0007669"/>
    <property type="project" value="UniProtKB-KW"/>
</dbReference>
<dbReference type="Gene3D" id="3.90.1150.30">
    <property type="match status" value="1"/>
</dbReference>
<dbReference type="InterPro" id="IPR058532">
    <property type="entry name" value="YjbR/MT2646/Rv2570-like"/>
</dbReference>
<dbReference type="RefSeq" id="WP_215340461.1">
    <property type="nucleotide sequence ID" value="NZ_JAGSGD010000001.1"/>
</dbReference>
<evidence type="ECO:0000313" key="3">
    <source>
        <dbReference type="Proteomes" id="UP000622580"/>
    </source>
</evidence>
<reference evidence="2" key="1">
    <citation type="submission" date="2021-01" db="EMBL/GenBank/DDBJ databases">
        <title>Genome sequence of Phenylobacterium sp. 20VBR1 isolated from a valley glaceir, Ny-Alesund, Svalbard.</title>
        <authorList>
            <person name="Thomas F.A."/>
            <person name="Krishnan K.P."/>
            <person name="Sinha R.K."/>
        </authorList>
    </citation>
    <scope>NUCLEOTIDE SEQUENCE</scope>
    <source>
        <strain evidence="2">20VBR1</strain>
    </source>
</reference>
<gene>
    <name evidence="1" type="ORF">JKL49_10960</name>
    <name evidence="2" type="ORF">JKL49_16135</name>
</gene>
<organism evidence="1 3">
    <name type="scientific">Phenylobacterium glaciei</name>
    <dbReference type="NCBI Taxonomy" id="2803784"/>
    <lineage>
        <taxon>Bacteria</taxon>
        <taxon>Pseudomonadati</taxon>
        <taxon>Pseudomonadota</taxon>
        <taxon>Alphaproteobacteria</taxon>
        <taxon>Caulobacterales</taxon>
        <taxon>Caulobacteraceae</taxon>
        <taxon>Phenylobacterium</taxon>
    </lineage>
</organism>
<dbReference type="Pfam" id="PF04237">
    <property type="entry name" value="YjbR"/>
    <property type="match status" value="1"/>
</dbReference>
<keyword evidence="3" id="KW-1185">Reference proteome</keyword>
<sequence length="113" mass="12267">MLTCDDIRSIALALPEAEEQPHFDSTSFRVKGKIFATMGDEPRATLKLDPEDQQNLSEAHPGVVGPVEGYWGRSGWTVVQCANLDPGALSGLMRMAWVNVAPKRLAKAFVQGA</sequence>